<dbReference type="EMBL" id="WTUX01000012">
    <property type="protein sequence ID" value="MZR13594.1"/>
    <property type="molecule type" value="Genomic_DNA"/>
</dbReference>
<dbReference type="CDD" id="cd00156">
    <property type="entry name" value="REC"/>
    <property type="match status" value="1"/>
</dbReference>
<dbReference type="AlphaFoldDB" id="A0A845M9I9"/>
<protein>
    <submittedName>
        <fullName evidence="3">Response regulator</fullName>
    </submittedName>
</protein>
<gene>
    <name evidence="3" type="ORF">GQE99_11260</name>
</gene>
<dbReference type="GO" id="GO:0000160">
    <property type="term" value="P:phosphorelay signal transduction system"/>
    <property type="evidence" value="ECO:0007669"/>
    <property type="project" value="InterPro"/>
</dbReference>
<evidence type="ECO:0000256" key="1">
    <source>
        <dbReference type="PROSITE-ProRule" id="PRU00169"/>
    </source>
</evidence>
<evidence type="ECO:0000313" key="3">
    <source>
        <dbReference type="EMBL" id="MZR13594.1"/>
    </source>
</evidence>
<name>A0A845M9I9_9RHOB</name>
<dbReference type="RefSeq" id="WP_161351718.1">
    <property type="nucleotide sequence ID" value="NZ_WTUX01000012.1"/>
</dbReference>
<organism evidence="3 4">
    <name type="scientific">Maritimibacter harenae</name>
    <dbReference type="NCBI Taxonomy" id="2606218"/>
    <lineage>
        <taxon>Bacteria</taxon>
        <taxon>Pseudomonadati</taxon>
        <taxon>Pseudomonadota</taxon>
        <taxon>Alphaproteobacteria</taxon>
        <taxon>Rhodobacterales</taxon>
        <taxon>Roseobacteraceae</taxon>
        <taxon>Maritimibacter</taxon>
    </lineage>
</organism>
<keyword evidence="4" id="KW-1185">Reference proteome</keyword>
<dbReference type="Gene3D" id="3.40.50.2300">
    <property type="match status" value="1"/>
</dbReference>
<evidence type="ECO:0000259" key="2">
    <source>
        <dbReference type="PROSITE" id="PS50110"/>
    </source>
</evidence>
<dbReference type="SMART" id="SM00448">
    <property type="entry name" value="REC"/>
    <property type="match status" value="1"/>
</dbReference>
<dbReference type="InterPro" id="IPR001789">
    <property type="entry name" value="Sig_transdc_resp-reg_receiver"/>
</dbReference>
<dbReference type="InterPro" id="IPR011006">
    <property type="entry name" value="CheY-like_superfamily"/>
</dbReference>
<dbReference type="PROSITE" id="PS50110">
    <property type="entry name" value="RESPONSE_REGULATORY"/>
    <property type="match status" value="1"/>
</dbReference>
<feature type="domain" description="Response regulatory" evidence="2">
    <location>
        <begin position="2"/>
        <end position="117"/>
    </location>
</feature>
<accession>A0A845M9I9</accession>
<sequence length="123" mass="13115">MDILIVEPNVDLGRLWKRHLDRQGSRVTLVHAADAALDRLRAGRADIIVANLDLPGSGAMAVADYAAYRHPATKVVFVTGSSVFSDGTVFEMSPNACAFLPTSTAPDDLAAVIAHHGDRVAKH</sequence>
<dbReference type="Pfam" id="PF00072">
    <property type="entry name" value="Response_reg"/>
    <property type="match status" value="1"/>
</dbReference>
<evidence type="ECO:0000313" key="4">
    <source>
        <dbReference type="Proteomes" id="UP000467322"/>
    </source>
</evidence>
<proteinExistence type="predicted"/>
<dbReference type="SUPFAM" id="SSF52172">
    <property type="entry name" value="CheY-like"/>
    <property type="match status" value="1"/>
</dbReference>
<dbReference type="Proteomes" id="UP000467322">
    <property type="component" value="Unassembled WGS sequence"/>
</dbReference>
<reference evidence="3 4" key="1">
    <citation type="submission" date="2019-12" db="EMBL/GenBank/DDBJ databases">
        <title>Maritimibacter sp. nov. sp. isolated from sea sand.</title>
        <authorList>
            <person name="Kim J."/>
            <person name="Jeong S.E."/>
            <person name="Jung H.S."/>
            <person name="Jeon C.O."/>
        </authorList>
    </citation>
    <scope>NUCLEOTIDE SEQUENCE [LARGE SCALE GENOMIC DNA]</scope>
    <source>
        <strain evidence="3 4">DP07</strain>
    </source>
</reference>
<comment type="caution">
    <text evidence="1">Lacks conserved residue(s) required for the propagation of feature annotation.</text>
</comment>
<comment type="caution">
    <text evidence="3">The sequence shown here is derived from an EMBL/GenBank/DDBJ whole genome shotgun (WGS) entry which is preliminary data.</text>
</comment>